<evidence type="ECO:0000256" key="5">
    <source>
        <dbReference type="ARBA" id="ARBA00023295"/>
    </source>
</evidence>
<keyword evidence="2" id="KW-0378">Hydrolase</keyword>
<dbReference type="InterPro" id="IPR001223">
    <property type="entry name" value="Glyco_hydro18_cat"/>
</dbReference>
<evidence type="ECO:0000256" key="3">
    <source>
        <dbReference type="ARBA" id="ARBA00023024"/>
    </source>
</evidence>
<evidence type="ECO:0000256" key="4">
    <source>
        <dbReference type="ARBA" id="ARBA00023277"/>
    </source>
</evidence>
<keyword evidence="7" id="KW-0732">Signal</keyword>
<dbReference type="AlphaFoldDB" id="A0AAF0Y3E5"/>
<feature type="signal peptide" evidence="7">
    <location>
        <begin position="1"/>
        <end position="17"/>
    </location>
</feature>
<keyword evidence="10" id="KW-1185">Reference proteome</keyword>
<dbReference type="PROSITE" id="PS51910">
    <property type="entry name" value="GH18_2"/>
    <property type="match status" value="1"/>
</dbReference>
<proteinExistence type="predicted"/>
<feature type="chain" id="PRO_5042139365" description="GH18 domain-containing protein" evidence="7">
    <location>
        <begin position="18"/>
        <end position="304"/>
    </location>
</feature>
<evidence type="ECO:0000256" key="1">
    <source>
        <dbReference type="ARBA" id="ARBA00000822"/>
    </source>
</evidence>
<keyword evidence="3" id="KW-0146">Chitin degradation</keyword>
<dbReference type="GO" id="GO:0008843">
    <property type="term" value="F:endochitinase activity"/>
    <property type="evidence" value="ECO:0007669"/>
    <property type="project" value="UniProtKB-EC"/>
</dbReference>
<evidence type="ECO:0000313" key="9">
    <source>
        <dbReference type="EMBL" id="WOO76896.1"/>
    </source>
</evidence>
<dbReference type="Gene3D" id="3.20.20.80">
    <property type="entry name" value="Glycosidases"/>
    <property type="match status" value="2"/>
</dbReference>
<evidence type="ECO:0000256" key="2">
    <source>
        <dbReference type="ARBA" id="ARBA00022801"/>
    </source>
</evidence>
<keyword evidence="4" id="KW-0119">Carbohydrate metabolism</keyword>
<evidence type="ECO:0000256" key="6">
    <source>
        <dbReference type="ARBA" id="ARBA00023326"/>
    </source>
</evidence>
<evidence type="ECO:0000259" key="8">
    <source>
        <dbReference type="PROSITE" id="PS51910"/>
    </source>
</evidence>
<protein>
    <recommendedName>
        <fullName evidence="8">GH18 domain-containing protein</fullName>
    </recommendedName>
</protein>
<evidence type="ECO:0000313" key="10">
    <source>
        <dbReference type="Proteomes" id="UP000827549"/>
    </source>
</evidence>
<dbReference type="Proteomes" id="UP000827549">
    <property type="component" value="Chromosome 1"/>
</dbReference>
<dbReference type="InterPro" id="IPR017853">
    <property type="entry name" value="GH"/>
</dbReference>
<dbReference type="GO" id="GO:0006032">
    <property type="term" value="P:chitin catabolic process"/>
    <property type="evidence" value="ECO:0007669"/>
    <property type="project" value="UniProtKB-KW"/>
</dbReference>
<sequence>MILPSILTALLVPFALAAPAKPAPATTTTSSAPPVQTVTPGKFNAPHYVIYADSWLAGGNMPTVAQLGGFNRFVLAFDMTVGAVDDAVLWTQLDQNTRTSILNSYHAAGKAIMVSAFGSTDAPTSNGQNPVTLANTIANFVRQWQLDGVDIDYEDFNAVNGGTSVNWLVPPIAPWFCRSCYSDGAYAAVNDQVGNTIDFYSLQYYNQGSAYTDCNSLLFNSAPTSWPYTSSGELNSHDGIPLAKLVLGKPLTSAGANSGYMSPSALGSCVSQGKSSLGWPGSVMFWEWDPSANPAGILNTVAGV</sequence>
<dbReference type="EMBL" id="CP086714">
    <property type="protein sequence ID" value="WOO76896.1"/>
    <property type="molecule type" value="Genomic_DNA"/>
</dbReference>
<dbReference type="GeneID" id="87803767"/>
<feature type="domain" description="GH18" evidence="8">
    <location>
        <begin position="46"/>
        <end position="304"/>
    </location>
</feature>
<organism evidence="9 10">
    <name type="scientific">Vanrija pseudolonga</name>
    <dbReference type="NCBI Taxonomy" id="143232"/>
    <lineage>
        <taxon>Eukaryota</taxon>
        <taxon>Fungi</taxon>
        <taxon>Dikarya</taxon>
        <taxon>Basidiomycota</taxon>
        <taxon>Agaricomycotina</taxon>
        <taxon>Tremellomycetes</taxon>
        <taxon>Trichosporonales</taxon>
        <taxon>Trichosporonaceae</taxon>
        <taxon>Vanrija</taxon>
    </lineage>
</organism>
<keyword evidence="5" id="KW-0326">Glycosidase</keyword>
<dbReference type="GO" id="GO:0000272">
    <property type="term" value="P:polysaccharide catabolic process"/>
    <property type="evidence" value="ECO:0007669"/>
    <property type="project" value="UniProtKB-KW"/>
</dbReference>
<reference evidence="9" key="1">
    <citation type="submission" date="2023-10" db="EMBL/GenBank/DDBJ databases">
        <authorList>
            <person name="Noh H."/>
        </authorList>
    </citation>
    <scope>NUCLEOTIDE SEQUENCE</scope>
    <source>
        <strain evidence="9">DUCC4014</strain>
    </source>
</reference>
<dbReference type="InterPro" id="IPR001579">
    <property type="entry name" value="Glyco_hydro_18_chit_AS"/>
</dbReference>
<comment type="catalytic activity">
    <reaction evidence="1">
        <text>Random endo-hydrolysis of N-acetyl-beta-D-glucosaminide (1-&gt;4)-beta-linkages in chitin and chitodextrins.</text>
        <dbReference type="EC" id="3.2.1.14"/>
    </reaction>
</comment>
<dbReference type="SUPFAM" id="SSF51445">
    <property type="entry name" value="(Trans)glycosidases"/>
    <property type="match status" value="1"/>
</dbReference>
<dbReference type="RefSeq" id="XP_062622928.1">
    <property type="nucleotide sequence ID" value="XM_062766944.1"/>
</dbReference>
<evidence type="ECO:0000256" key="7">
    <source>
        <dbReference type="SAM" id="SignalP"/>
    </source>
</evidence>
<accession>A0AAF0Y3E5</accession>
<keyword evidence="6" id="KW-0624">Polysaccharide degradation</keyword>
<gene>
    <name evidence="9" type="ORF">LOC62_01G000509</name>
</gene>
<name>A0AAF0Y3E5_9TREE</name>
<dbReference type="PROSITE" id="PS01095">
    <property type="entry name" value="GH18_1"/>
    <property type="match status" value="1"/>
</dbReference>